<name>A0A520KR50_METT2</name>
<evidence type="ECO:0000313" key="1">
    <source>
        <dbReference type="EMBL" id="RZN64096.1"/>
    </source>
</evidence>
<evidence type="ECO:0000313" key="2">
    <source>
        <dbReference type="Proteomes" id="UP000317158"/>
    </source>
</evidence>
<dbReference type="InterPro" id="IPR036390">
    <property type="entry name" value="WH_DNA-bd_sf"/>
</dbReference>
<dbReference type="EMBL" id="RXIF01000010">
    <property type="protein sequence ID" value="RZN64096.1"/>
    <property type="molecule type" value="Genomic_DNA"/>
</dbReference>
<reference evidence="1 2" key="1">
    <citation type="journal article" date="2019" name="Nat. Microbiol.">
        <title>Wide diversity of methane and short-chain alkane metabolisms in uncultured archaea.</title>
        <authorList>
            <person name="Borrel G."/>
            <person name="Adam P.S."/>
            <person name="McKay L.J."/>
            <person name="Chen L.X."/>
            <person name="Sierra-Garcia I.N."/>
            <person name="Sieber C.M."/>
            <person name="Letourneur Q."/>
            <person name="Ghozlane A."/>
            <person name="Andersen G.L."/>
            <person name="Li W.J."/>
            <person name="Hallam S.J."/>
            <person name="Muyzer G."/>
            <person name="de Oliveira V.M."/>
            <person name="Inskeep W.P."/>
            <person name="Banfield J.F."/>
            <person name="Gribaldo S."/>
        </authorList>
    </citation>
    <scope>NUCLEOTIDE SEQUENCE [LARGE SCALE GENOMIC DNA]</scope>
    <source>
        <strain evidence="1">NM1a</strain>
    </source>
</reference>
<dbReference type="AlphaFoldDB" id="A0A520KR50"/>
<dbReference type="Proteomes" id="UP000317158">
    <property type="component" value="Unassembled WGS sequence"/>
</dbReference>
<dbReference type="SUPFAM" id="SSF46785">
    <property type="entry name" value="Winged helix' DNA-binding domain"/>
    <property type="match status" value="1"/>
</dbReference>
<accession>A0A520KR50</accession>
<gene>
    <name evidence="1" type="ORF">EF806_05615</name>
</gene>
<comment type="caution">
    <text evidence="1">The sequence shown here is derived from an EMBL/GenBank/DDBJ whole genome shotgun (WGS) entry which is preliminary data.</text>
</comment>
<dbReference type="InterPro" id="IPR036388">
    <property type="entry name" value="WH-like_DNA-bd_sf"/>
</dbReference>
<protein>
    <submittedName>
        <fullName evidence="1">ArsR family transcriptional regulator</fullName>
    </submittedName>
</protein>
<sequence length="112" mass="13189">MDKDELSIEIKKWAEKMRKEGKMENPTKDHKIALDALQNPLRRDLLKFIGTSSGKTIDEITKEFKMDLTQTKYHLGMLEKSLFIEHKDDLYILTPRGKGYINAVDWWGYDIE</sequence>
<dbReference type="Gene3D" id="1.10.10.10">
    <property type="entry name" value="Winged helix-like DNA-binding domain superfamily/Winged helix DNA-binding domain"/>
    <property type="match status" value="1"/>
</dbReference>
<organism evidence="1 2">
    <name type="scientific">Methanoliparum thermophilum</name>
    <dbReference type="NCBI Taxonomy" id="2491083"/>
    <lineage>
        <taxon>Archaea</taxon>
        <taxon>Methanobacteriati</taxon>
        <taxon>Methanobacteriota</taxon>
        <taxon>Candidatus Methanoliparia</taxon>
        <taxon>Candidatus Methanoliparales</taxon>
        <taxon>Candidatus Methanoliparaceae</taxon>
        <taxon>Candidatus Methanoliparum</taxon>
    </lineage>
</organism>
<proteinExistence type="predicted"/>